<evidence type="ECO:0000256" key="3">
    <source>
        <dbReference type="ARBA" id="ARBA00023015"/>
    </source>
</evidence>
<dbReference type="CDD" id="cd00086">
    <property type="entry name" value="homeodomain"/>
    <property type="match status" value="1"/>
</dbReference>
<evidence type="ECO:0000313" key="15">
    <source>
        <dbReference type="RefSeq" id="XP_038981870.1"/>
    </source>
</evidence>
<sequence length="740" mass="81848">MEFQGRRMNMLEGQAPAPQQNTDPESFQAAMEIEVPRLVDEEDLSANPRSEVPVDASSGEDQRPRAPKRKYQRHTPDQIKELEAVFRVCPHPDDKQRKELSQKLGLRPQQVKFWFQNRRTQSKNHRERDENNKLRKENDELRRENFRMKEALNKPCCKNCGGPCAIGEMSPIDEHRLTLENACLQAEIDTVVELIYNNGDETETLSPEPSDQQVVSGVVTGIAQVPVDTMGAESSRAAELRSSSPTVQPRAQVQRPFFESLAGLAMEELFMMARTCEPLWIRGLDGYSEILNEDEYAGAFPRGLGPKLPALKTEVTRGTALIPTTPLYLVDIIVNVSKWSTFFSGIVSSADCLEIPETSICTKGMLQLITAELQVPSPLVPPRECVFLRYCKKHAEGVWVIVDVSMNNRDNSEIRYRRRPSGCLIQEMPNGSSKITWVEHVEVDDSGVHDMYKAVVNSGLAFGAKRWLSTLERQWERLESISAINNPRFGINANPEGRHSILRLVERMVVGFCGGVSGSRAQDWSHISGVGAEDVKITAKRNPLATCEPPGILVNACMSLWLPLPPGRVFHFLRTSRNEVFRAPSIWDVLTNGGAIEEGCHIANGREEGNCISILNVRGPENPSHVMILQENCSHATGSYVIYAPIDIVALNAILTGQEADYVALLPCGFTIFPDLPHGMQDGIDGEGGSGGSLLTVSFQILADSNPHSNISADTIATLTALVTNTCDQVISSLFGNNVP</sequence>
<dbReference type="GeneID" id="103723111"/>
<dbReference type="AlphaFoldDB" id="A0A8B9A5F7"/>
<evidence type="ECO:0000256" key="2">
    <source>
        <dbReference type="ARBA" id="ARBA00006789"/>
    </source>
</evidence>
<dbReference type="InterPro" id="IPR042160">
    <property type="entry name" value="HD-Zip_IV"/>
</dbReference>
<dbReference type="PANTHER" id="PTHR45654">
    <property type="entry name" value="HOMEOBOX-LEUCINE ZIPPER PROTEIN MERISTEM L1"/>
    <property type="match status" value="1"/>
</dbReference>
<dbReference type="Gene3D" id="3.30.530.20">
    <property type="match status" value="1"/>
</dbReference>
<feature type="region of interest" description="Disordered" evidence="11">
    <location>
        <begin position="1"/>
        <end position="77"/>
    </location>
</feature>
<evidence type="ECO:0000313" key="14">
    <source>
        <dbReference type="Proteomes" id="UP000228380"/>
    </source>
</evidence>
<dbReference type="Pfam" id="PF00046">
    <property type="entry name" value="Homeodomain"/>
    <property type="match status" value="1"/>
</dbReference>
<dbReference type="FunFam" id="1.10.10.60:FF:000229">
    <property type="entry name" value="Homeobox-leucine zipper protein HDG1"/>
    <property type="match status" value="1"/>
</dbReference>
<dbReference type="InterPro" id="IPR057993">
    <property type="entry name" value="HD-Zip_IV_C"/>
</dbReference>
<evidence type="ECO:0000256" key="5">
    <source>
        <dbReference type="ARBA" id="ARBA00023125"/>
    </source>
</evidence>
<dbReference type="Gene3D" id="1.10.10.60">
    <property type="entry name" value="Homeodomain-like"/>
    <property type="match status" value="1"/>
</dbReference>
<dbReference type="PROSITE" id="PS50071">
    <property type="entry name" value="HOMEOBOX_2"/>
    <property type="match status" value="1"/>
</dbReference>
<reference evidence="14" key="1">
    <citation type="journal article" date="2019" name="Nat. Commun.">
        <title>Genome-wide association mapping of date palm fruit traits.</title>
        <authorList>
            <person name="Hazzouri K.M."/>
            <person name="Gros-Balthazard M."/>
            <person name="Flowers J.M."/>
            <person name="Copetti D."/>
            <person name="Lemansour A."/>
            <person name="Lebrun M."/>
            <person name="Masmoudi K."/>
            <person name="Ferrand S."/>
            <person name="Dhar M.I."/>
            <person name="Fresquez Z.A."/>
            <person name="Rosas U."/>
            <person name="Zhang J."/>
            <person name="Talag J."/>
            <person name="Lee S."/>
            <person name="Kudrna D."/>
            <person name="Powell R.F."/>
            <person name="Leitch I.J."/>
            <person name="Krueger R.R."/>
            <person name="Wing R.A."/>
            <person name="Amiri K.M.A."/>
            <person name="Purugganan M.D."/>
        </authorList>
    </citation>
    <scope>NUCLEOTIDE SEQUENCE [LARGE SCALE GENOMIC DNA]</scope>
    <source>
        <strain evidence="14">cv. Khalas</strain>
    </source>
</reference>
<organism evidence="14 15">
    <name type="scientific">Phoenix dactylifera</name>
    <name type="common">Date palm</name>
    <dbReference type="NCBI Taxonomy" id="42345"/>
    <lineage>
        <taxon>Eukaryota</taxon>
        <taxon>Viridiplantae</taxon>
        <taxon>Streptophyta</taxon>
        <taxon>Embryophyta</taxon>
        <taxon>Tracheophyta</taxon>
        <taxon>Spermatophyta</taxon>
        <taxon>Magnoliopsida</taxon>
        <taxon>Liliopsida</taxon>
        <taxon>Arecaceae</taxon>
        <taxon>Coryphoideae</taxon>
        <taxon>Phoeniceae</taxon>
        <taxon>Phoenix</taxon>
    </lineage>
</organism>
<protein>
    <submittedName>
        <fullName evidence="15">Homeobox-leucine zipper protein ROC2-like isoform X1</fullName>
    </submittedName>
</protein>
<evidence type="ECO:0000256" key="1">
    <source>
        <dbReference type="ARBA" id="ARBA00004123"/>
    </source>
</evidence>
<proteinExistence type="inferred from homology"/>
<dbReference type="KEGG" id="pda:103723111"/>
<dbReference type="PROSITE" id="PS50848">
    <property type="entry name" value="START"/>
    <property type="match status" value="1"/>
</dbReference>
<evidence type="ECO:0000259" key="13">
    <source>
        <dbReference type="PROSITE" id="PS50848"/>
    </source>
</evidence>
<dbReference type="InterPro" id="IPR023393">
    <property type="entry name" value="START-like_dom_sf"/>
</dbReference>
<evidence type="ECO:0000256" key="6">
    <source>
        <dbReference type="ARBA" id="ARBA00023155"/>
    </source>
</evidence>
<accession>A0A8B9A5F7</accession>
<dbReference type="GO" id="GO:0008289">
    <property type="term" value="F:lipid binding"/>
    <property type="evidence" value="ECO:0007669"/>
    <property type="project" value="InterPro"/>
</dbReference>
<evidence type="ECO:0000256" key="8">
    <source>
        <dbReference type="ARBA" id="ARBA00023242"/>
    </source>
</evidence>
<evidence type="ECO:0000256" key="9">
    <source>
        <dbReference type="PROSITE-ProRule" id="PRU00108"/>
    </source>
</evidence>
<keyword evidence="14" id="KW-1185">Reference proteome</keyword>
<dbReference type="InterPro" id="IPR017970">
    <property type="entry name" value="Homeobox_CS"/>
</dbReference>
<evidence type="ECO:0000256" key="11">
    <source>
        <dbReference type="SAM" id="MobiDB-lite"/>
    </source>
</evidence>
<feature type="domain" description="Homeobox" evidence="12">
    <location>
        <begin position="65"/>
        <end position="125"/>
    </location>
</feature>
<keyword evidence="8 9" id="KW-0539">Nucleus</keyword>
<dbReference type="SUPFAM" id="SSF46689">
    <property type="entry name" value="Homeodomain-like"/>
    <property type="match status" value="1"/>
</dbReference>
<keyword evidence="3" id="KW-0805">Transcription regulation</keyword>
<dbReference type="GO" id="GO:0005634">
    <property type="term" value="C:nucleus"/>
    <property type="evidence" value="ECO:0007669"/>
    <property type="project" value="UniProtKB-SubCell"/>
</dbReference>
<dbReference type="OrthoDB" id="1867783at2759"/>
<dbReference type="InterPro" id="IPR001356">
    <property type="entry name" value="HD"/>
</dbReference>
<comment type="subcellular location">
    <subcellularLocation>
        <location evidence="1 9 10">Nucleus</location>
    </subcellularLocation>
</comment>
<dbReference type="GO" id="GO:0000981">
    <property type="term" value="F:DNA-binding transcription factor activity, RNA polymerase II-specific"/>
    <property type="evidence" value="ECO:0007669"/>
    <property type="project" value="InterPro"/>
</dbReference>
<feature type="DNA-binding region" description="Homeobox" evidence="9">
    <location>
        <begin position="67"/>
        <end position="126"/>
    </location>
</feature>
<dbReference type="PROSITE" id="PS00027">
    <property type="entry name" value="HOMEOBOX_1"/>
    <property type="match status" value="1"/>
</dbReference>
<keyword evidence="6 9" id="KW-0371">Homeobox</keyword>
<feature type="compositionally biased region" description="Basic and acidic residues" evidence="11">
    <location>
        <begin position="124"/>
        <end position="142"/>
    </location>
</feature>
<dbReference type="RefSeq" id="XP_038981870.1">
    <property type="nucleotide sequence ID" value="XM_039125942.1"/>
</dbReference>
<dbReference type="SMART" id="SM00389">
    <property type="entry name" value="HOX"/>
    <property type="match status" value="1"/>
</dbReference>
<evidence type="ECO:0000256" key="10">
    <source>
        <dbReference type="RuleBase" id="RU000682"/>
    </source>
</evidence>
<keyword evidence="7" id="KW-0804">Transcription</keyword>
<dbReference type="InterPro" id="IPR002913">
    <property type="entry name" value="START_lipid-bd_dom"/>
</dbReference>
<evidence type="ECO:0000256" key="4">
    <source>
        <dbReference type="ARBA" id="ARBA00023054"/>
    </source>
</evidence>
<feature type="domain" description="START" evidence="13">
    <location>
        <begin position="251"/>
        <end position="480"/>
    </location>
</feature>
<keyword evidence="5 9" id="KW-0238">DNA-binding</keyword>
<dbReference type="SMART" id="SM00234">
    <property type="entry name" value="START"/>
    <property type="match status" value="1"/>
</dbReference>
<dbReference type="CDD" id="cd08875">
    <property type="entry name" value="START_ArGLABRA2_like"/>
    <property type="match status" value="1"/>
</dbReference>
<dbReference type="InterPro" id="IPR009057">
    <property type="entry name" value="Homeodomain-like_sf"/>
</dbReference>
<evidence type="ECO:0000256" key="7">
    <source>
        <dbReference type="ARBA" id="ARBA00023163"/>
    </source>
</evidence>
<reference evidence="15" key="2">
    <citation type="submission" date="2025-08" db="UniProtKB">
        <authorList>
            <consortium name="RefSeq"/>
        </authorList>
    </citation>
    <scope>IDENTIFICATION</scope>
    <source>
        <tissue evidence="15">Young leaves</tissue>
    </source>
</reference>
<dbReference type="Proteomes" id="UP000228380">
    <property type="component" value="Chromosome 4"/>
</dbReference>
<comment type="similarity">
    <text evidence="2">Belongs to the HD-ZIP homeobox family. Class IV subfamily.</text>
</comment>
<dbReference type="Pfam" id="PF01852">
    <property type="entry name" value="START"/>
    <property type="match status" value="1"/>
</dbReference>
<keyword evidence="4" id="KW-0175">Coiled coil</keyword>
<evidence type="ECO:0000259" key="12">
    <source>
        <dbReference type="PROSITE" id="PS50071"/>
    </source>
</evidence>
<feature type="region of interest" description="Disordered" evidence="11">
    <location>
        <begin position="118"/>
        <end position="142"/>
    </location>
</feature>
<dbReference type="Pfam" id="PF25797">
    <property type="entry name" value="PDF2_C"/>
    <property type="match status" value="1"/>
</dbReference>
<gene>
    <name evidence="15" type="primary">LOC103723111</name>
</gene>
<dbReference type="SUPFAM" id="SSF55961">
    <property type="entry name" value="Bet v1-like"/>
    <property type="match status" value="2"/>
</dbReference>
<dbReference type="PANTHER" id="PTHR45654:SF77">
    <property type="entry name" value="HOMEOBOX-LEUCINE ZIPPER PROTEIN MERISTEM L1"/>
    <property type="match status" value="1"/>
</dbReference>
<dbReference type="GO" id="GO:0003677">
    <property type="term" value="F:DNA binding"/>
    <property type="evidence" value="ECO:0007669"/>
    <property type="project" value="UniProtKB-UniRule"/>
</dbReference>
<name>A0A8B9A5F7_PHODC</name>